<keyword evidence="2" id="KW-1185">Reference proteome</keyword>
<comment type="caution">
    <text evidence="1">The sequence shown here is derived from an EMBL/GenBank/DDBJ whole genome shotgun (WGS) entry which is preliminary data.</text>
</comment>
<gene>
    <name evidence="1" type="ORF">LTR37_016273</name>
</gene>
<protein>
    <submittedName>
        <fullName evidence="1">Uncharacterized protein</fullName>
    </submittedName>
</protein>
<dbReference type="EMBL" id="JAUTXU010000193">
    <property type="protein sequence ID" value="KAK3699764.1"/>
    <property type="molecule type" value="Genomic_DNA"/>
</dbReference>
<proteinExistence type="predicted"/>
<reference evidence="1" key="1">
    <citation type="submission" date="2023-07" db="EMBL/GenBank/DDBJ databases">
        <title>Black Yeasts Isolated from many extreme environments.</title>
        <authorList>
            <person name="Coleine C."/>
            <person name="Stajich J.E."/>
            <person name="Selbmann L."/>
        </authorList>
    </citation>
    <scope>NUCLEOTIDE SEQUENCE</scope>
    <source>
        <strain evidence="1">CCFEE 5714</strain>
    </source>
</reference>
<evidence type="ECO:0000313" key="1">
    <source>
        <dbReference type="EMBL" id="KAK3699764.1"/>
    </source>
</evidence>
<dbReference type="Proteomes" id="UP001281147">
    <property type="component" value="Unassembled WGS sequence"/>
</dbReference>
<accession>A0ACC3MN84</accession>
<organism evidence="1 2">
    <name type="scientific">Vermiconidia calcicola</name>
    <dbReference type="NCBI Taxonomy" id="1690605"/>
    <lineage>
        <taxon>Eukaryota</taxon>
        <taxon>Fungi</taxon>
        <taxon>Dikarya</taxon>
        <taxon>Ascomycota</taxon>
        <taxon>Pezizomycotina</taxon>
        <taxon>Dothideomycetes</taxon>
        <taxon>Dothideomycetidae</taxon>
        <taxon>Mycosphaerellales</taxon>
        <taxon>Extremaceae</taxon>
        <taxon>Vermiconidia</taxon>
    </lineage>
</organism>
<evidence type="ECO:0000313" key="2">
    <source>
        <dbReference type="Proteomes" id="UP001281147"/>
    </source>
</evidence>
<name>A0ACC3MN84_9PEZI</name>
<sequence length="192" mass="20326">MPPGMINAAAAAIRKTGGTLQMDVNFIPIAYPAVLPPADYQKSVNKGIVALQDSIYEYIGRCPAGKIVVMGFSQGAQVVGGALAGSTFAGREPLRAQGRVAASVIYADPTYKDNRQPLDAGSGAFNNLDGTVPGDGSKYNNLNLWFGSRMRSYCEAGDQFCDRGTAANAGQIHNESPQRFERDATAFLTSLV</sequence>